<comment type="caution">
    <text evidence="2">The sequence shown here is derived from an EMBL/GenBank/DDBJ whole genome shotgun (WGS) entry which is preliminary data.</text>
</comment>
<feature type="transmembrane region" description="Helical" evidence="1">
    <location>
        <begin position="64"/>
        <end position="82"/>
    </location>
</feature>
<keyword evidence="1" id="KW-0812">Transmembrane</keyword>
<protein>
    <submittedName>
        <fullName evidence="2">Uncharacterized protein</fullName>
    </submittedName>
</protein>
<feature type="transmembrane region" description="Helical" evidence="1">
    <location>
        <begin position="130"/>
        <end position="149"/>
    </location>
</feature>
<keyword evidence="1" id="KW-1133">Transmembrane helix</keyword>
<evidence type="ECO:0000256" key="1">
    <source>
        <dbReference type="SAM" id="Phobius"/>
    </source>
</evidence>
<proteinExistence type="predicted"/>
<feature type="transmembrane region" description="Helical" evidence="1">
    <location>
        <begin position="36"/>
        <end position="58"/>
    </location>
</feature>
<reference evidence="2 3" key="1">
    <citation type="submission" date="2020-07" db="EMBL/GenBank/DDBJ databases">
        <title>Fungal Genomes of the International Space Station.</title>
        <authorList>
            <person name="Seuylemezian A."/>
            <person name="Singh N.K."/>
            <person name="Wood J."/>
            <person name="Venkateswaran K."/>
        </authorList>
    </citation>
    <scope>NUCLEOTIDE SEQUENCE [LARGE SCALE GENOMIC DNA]</scope>
    <source>
        <strain evidence="2 3">PL-B2</strain>
    </source>
</reference>
<feature type="transmembrane region" description="Helical" evidence="1">
    <location>
        <begin position="6"/>
        <end position="24"/>
    </location>
</feature>
<accession>A0ABS7K0Z0</accession>
<evidence type="ECO:0000313" key="3">
    <source>
        <dbReference type="Proteomes" id="UP000769780"/>
    </source>
</evidence>
<sequence>MVFLLIFITFINITVTGWGYFSLYQRRYLFSERFGFTVTYLASTSCSFVIALNLFLLFPQHFEVVSTFTLFLGIVVGALFGSMVNMQSFIAGIFNGGVGGIMGSMLGAVALDPSLCGLPADLWAEQDMMLFMALLSLSIQLLSACMLTLTNRL</sequence>
<gene>
    <name evidence="2" type="ORF">H0185_03610</name>
</gene>
<dbReference type="EMBL" id="JACWFH010000007">
    <property type="protein sequence ID" value="MBY0095891.1"/>
    <property type="molecule type" value="Genomic_DNA"/>
</dbReference>
<keyword evidence="3" id="KW-1185">Reference proteome</keyword>
<dbReference type="Proteomes" id="UP000769780">
    <property type="component" value="Unassembled WGS sequence"/>
</dbReference>
<dbReference type="RefSeq" id="WP_221871279.1">
    <property type="nucleotide sequence ID" value="NZ_JACWFH010000007.1"/>
</dbReference>
<organism evidence="2 3">
    <name type="scientific">Mesobacillus maritimus</name>
    <dbReference type="NCBI Taxonomy" id="1643336"/>
    <lineage>
        <taxon>Bacteria</taxon>
        <taxon>Bacillati</taxon>
        <taxon>Bacillota</taxon>
        <taxon>Bacilli</taxon>
        <taxon>Bacillales</taxon>
        <taxon>Bacillaceae</taxon>
        <taxon>Mesobacillus</taxon>
    </lineage>
</organism>
<feature type="transmembrane region" description="Helical" evidence="1">
    <location>
        <begin position="89"/>
        <end position="110"/>
    </location>
</feature>
<evidence type="ECO:0000313" key="2">
    <source>
        <dbReference type="EMBL" id="MBY0095891.1"/>
    </source>
</evidence>
<keyword evidence="1" id="KW-0472">Membrane</keyword>
<name>A0ABS7K0Z0_9BACI</name>